<sequence length="59" mass="6471">MTPGRLGREQGVVDQPENPRSGRCVDHVNGARSRLREVLSDTSVARIAVVEDPKEADFP</sequence>
<feature type="region of interest" description="Disordered" evidence="1">
    <location>
        <begin position="1"/>
        <end position="26"/>
    </location>
</feature>
<name>A0ABN2B4V0_9MICO</name>
<evidence type="ECO:0000313" key="3">
    <source>
        <dbReference type="Proteomes" id="UP001501288"/>
    </source>
</evidence>
<comment type="caution">
    <text evidence="2">The sequence shown here is derived from an EMBL/GenBank/DDBJ whole genome shotgun (WGS) entry which is preliminary data.</text>
</comment>
<protein>
    <submittedName>
        <fullName evidence="2">Uncharacterized protein</fullName>
    </submittedName>
</protein>
<organism evidence="2 3">
    <name type="scientific">Dermacoccus barathri</name>
    <dbReference type="NCBI Taxonomy" id="322601"/>
    <lineage>
        <taxon>Bacteria</taxon>
        <taxon>Bacillati</taxon>
        <taxon>Actinomycetota</taxon>
        <taxon>Actinomycetes</taxon>
        <taxon>Micrococcales</taxon>
        <taxon>Dermacoccaceae</taxon>
        <taxon>Dermacoccus</taxon>
    </lineage>
</organism>
<evidence type="ECO:0000313" key="2">
    <source>
        <dbReference type="EMBL" id="GAA1533631.1"/>
    </source>
</evidence>
<keyword evidence="3" id="KW-1185">Reference proteome</keyword>
<proteinExistence type="predicted"/>
<accession>A0ABN2B4V0</accession>
<reference evidence="2 3" key="1">
    <citation type="journal article" date="2019" name="Int. J. Syst. Evol. Microbiol.">
        <title>The Global Catalogue of Microorganisms (GCM) 10K type strain sequencing project: providing services to taxonomists for standard genome sequencing and annotation.</title>
        <authorList>
            <consortium name="The Broad Institute Genomics Platform"/>
            <consortium name="The Broad Institute Genome Sequencing Center for Infectious Disease"/>
            <person name="Wu L."/>
            <person name="Ma J."/>
        </authorList>
    </citation>
    <scope>NUCLEOTIDE SEQUENCE [LARGE SCALE GENOMIC DNA]</scope>
    <source>
        <strain evidence="2 3">JCM 14588</strain>
    </source>
</reference>
<evidence type="ECO:0000256" key="1">
    <source>
        <dbReference type="SAM" id="MobiDB-lite"/>
    </source>
</evidence>
<dbReference type="Proteomes" id="UP001501288">
    <property type="component" value="Unassembled WGS sequence"/>
</dbReference>
<dbReference type="EMBL" id="BAAANV010000015">
    <property type="protein sequence ID" value="GAA1533631.1"/>
    <property type="molecule type" value="Genomic_DNA"/>
</dbReference>
<gene>
    <name evidence="2" type="ORF">GCM10009762_04880</name>
</gene>